<feature type="compositionally biased region" description="Acidic residues" evidence="2">
    <location>
        <begin position="891"/>
        <end position="901"/>
    </location>
</feature>
<feature type="compositionally biased region" description="Polar residues" evidence="2">
    <location>
        <begin position="825"/>
        <end position="837"/>
    </location>
</feature>
<feature type="region of interest" description="Disordered" evidence="2">
    <location>
        <begin position="25"/>
        <end position="53"/>
    </location>
</feature>
<dbReference type="SMART" id="SM00367">
    <property type="entry name" value="LRR_CC"/>
    <property type="match status" value="8"/>
</dbReference>
<dbReference type="Pfam" id="PF25372">
    <property type="entry name" value="DUF7885"/>
    <property type="match status" value="1"/>
</dbReference>
<proteinExistence type="predicted"/>
<feature type="compositionally biased region" description="Low complexity" evidence="2">
    <location>
        <begin position="1025"/>
        <end position="1043"/>
    </location>
</feature>
<accession>A0A8W8N4M7</accession>
<protein>
    <recommendedName>
        <fullName evidence="3">F-box domain-containing protein</fullName>
    </recommendedName>
</protein>
<dbReference type="Proteomes" id="UP000005408">
    <property type="component" value="Unassembled WGS sequence"/>
</dbReference>
<dbReference type="CDD" id="cd22139">
    <property type="entry name" value="F-box_unchar"/>
    <property type="match status" value="1"/>
</dbReference>
<keyword evidence="1" id="KW-0833">Ubl conjugation pathway</keyword>
<evidence type="ECO:0000256" key="2">
    <source>
        <dbReference type="SAM" id="MobiDB-lite"/>
    </source>
</evidence>
<feature type="compositionally biased region" description="Basic and acidic residues" evidence="2">
    <location>
        <begin position="263"/>
        <end position="275"/>
    </location>
</feature>
<feature type="compositionally biased region" description="Basic and acidic residues" evidence="2">
    <location>
        <begin position="329"/>
        <end position="362"/>
    </location>
</feature>
<evidence type="ECO:0000259" key="3">
    <source>
        <dbReference type="PROSITE" id="PS50181"/>
    </source>
</evidence>
<feature type="compositionally biased region" description="Basic and acidic residues" evidence="2">
    <location>
        <begin position="1252"/>
        <end position="1261"/>
    </location>
</feature>
<feature type="compositionally biased region" description="Polar residues" evidence="2">
    <location>
        <begin position="739"/>
        <end position="753"/>
    </location>
</feature>
<dbReference type="InterPro" id="IPR006553">
    <property type="entry name" value="Leu-rich_rpt_Cys-con_subtyp"/>
</dbReference>
<feature type="region of interest" description="Disordered" evidence="2">
    <location>
        <begin position="180"/>
        <end position="199"/>
    </location>
</feature>
<dbReference type="Gene3D" id="3.80.10.10">
    <property type="entry name" value="Ribonuclease Inhibitor"/>
    <property type="match status" value="2"/>
</dbReference>
<feature type="region of interest" description="Disordered" evidence="2">
    <location>
        <begin position="1252"/>
        <end position="1465"/>
    </location>
</feature>
<feature type="region of interest" description="Disordered" evidence="2">
    <location>
        <begin position="253"/>
        <end position="309"/>
    </location>
</feature>
<evidence type="ECO:0000256" key="1">
    <source>
        <dbReference type="ARBA" id="ARBA00022786"/>
    </source>
</evidence>
<feature type="compositionally biased region" description="Basic and acidic residues" evidence="2">
    <location>
        <begin position="1192"/>
        <end position="1207"/>
    </location>
</feature>
<feature type="compositionally biased region" description="Basic and acidic residues" evidence="2">
    <location>
        <begin position="395"/>
        <end position="407"/>
    </location>
</feature>
<dbReference type="InterPro" id="IPR032675">
    <property type="entry name" value="LRR_dom_sf"/>
</dbReference>
<dbReference type="PANTHER" id="PTHR13382">
    <property type="entry name" value="MITOCHONDRIAL ATP SYNTHASE COUPLING FACTOR B"/>
    <property type="match status" value="1"/>
</dbReference>
<dbReference type="InterPro" id="IPR057207">
    <property type="entry name" value="FBXL15_LRR"/>
</dbReference>
<feature type="compositionally biased region" description="Basic and acidic residues" evidence="2">
    <location>
        <begin position="1044"/>
        <end position="1061"/>
    </location>
</feature>
<feature type="region of interest" description="Disordered" evidence="2">
    <location>
        <begin position="205"/>
        <end position="227"/>
    </location>
</feature>
<sequence>MADVDWLPRRFNTSIHSVTIREPVKNKSSTVAVTQSTSIEREKSPLETATDKNWLSNNVRGAYRENQQILNEDEGSIPSKSPSSDPSFQSNIKDKPTPSSDSCLKDVKDKPDSRYGKERWLIETGPTKLEGSFSGEGAEREKMDSFSLLREELRTKAQCGDEEGYNSAVERLISLAKQEIADSENQKNAGQGSSKARYVEHSPRYLHHGDSTLHKNSTPPTAQVSPKIDYVSSKKDFVSPIAVEYEDFFSKSVKHGKYGSGPEVRESTDEPDARHLFQKSLGNVDELGLSTHRPESTQAGNSSTSIDSFIHGDIRQALGEEKYKEFIEKSEKDIDHLNSDRSSSHEEKQQKPRKPKLPEKPKGLNSEHGLKPKIPEKPTGLNSEPGLKLNISKDASAEKNMDKEKPKLNRPKFVPSNIYSQDNEEEAENLSLPPSYRHGYESLHRNVVFSSDEIYHQAYLGQSPPVSRSYMGNPAQFSREFSQGQPNPAPRVSTMMTGSAPYPMPPFPPHVQQHAVRMPYPPPDDLMYTARSQQSEAYRHMYSGVTPRPYPESRPVDIRPEVMDPSMYKTWPSEPPPQPYYEGFAANGIPKSPDMRYMSPHISHPLEGHHFSPAVSRMSESYYATAPLSQSPDGRFMPFQVPRPPDVPNVHSSGDAGKHFQRRPDLGYHGREGAMISPPQAPANMRPEGEGGVYPPYPPQRHAGIPYPPPPVNVDLGSYFNFLAAQGFPVPYPVPYPIQSGQTPPQVATQNKDATQDRENDDKEMLEMMIPHPPLQKKDSSEKIIHRKSSPRKTVPPEEAPKSERGSEKERGPKKTEGQKLEGKSVSQKQQSKNASQRHVDEIRQFHEQRRQQEADEDALLEKQRKFAKSSIDRYFSSLEKLYYRDRQDRDPEEEEMEEILENSPQEQDSEVNTEVNTQVSKVTSVKAEGITERMNKLGLDLSFLREAEKSQEGVPKEEGKTVLVCEECGEVNKVYMSWCGDCGESLAGIEVTIIKKPKPPRVSKKDRSPSKFPQNKAPLGKSQSNKSPPVASDSSSTQSSQKDGVRAVKKESRDSGHPSSEEIENAQAGREIEEIFEHVTDPVIKGFISSYYRKKQAELMQNEEDADDEEENFFIKDKESLNGFAEVEMQHNEEDNNQASQNQPRVDSHQYEIEISKFIDNEEVWLHERKKPKEKPLKHKRSAPIDVEVFSVKESKQQKDTSRSQEKIVPSLNLYNSSDEEKPKVSLDISTDSEDWQDFFIPKPVEVEKEVTPEAEDVRPFLEQVMGDMRSSLPTKSKSKNARPKTGGKSVKSVVRESIEAPGYERKWQRSSIAWSSYHPRELSKKTSLPPQRPGSAGPSRRGGRGRNSGSVENLVSSRPRSGGVQKKPAVKSRPQSADPKVRSGSGRPVPQEIPVMEVPIEVGSEGEEERPLSGGRTEEENRTQSGSSEEGRGIPGIKVLDVTYPPPPKASQDSPSSDLPGLVNHRLLDTKDTAPPAADPASVLHAYNKYHEMTPRIRDGNFSVWLCLPDELLLNILSYLPHSDLVSCARTCHHFYRVCMDNTLWRYITIKKNHSLTDESLERVGKHHPVSLALIQCHGDYITAKGLRNLFRACANSLKELNFFGCSRGALTGDCILLHAASHCKELTHIDASWCNVSDSGIGAIANSANRLESLCINGCQMITNEGLITVIKKHGKWLRVLEMFGCFNIKAKAVSYLSANCINLKTLNLGQCYKLTDSLISQLSPSLSKVETLDLRGCKQIKDNCIRYVVKYCNRLQTLTLANCPNITDISLLEIATYLKDIRNLDVCGCRNVTDGGVRALANNCSNLRSIDISSTGCTHRSVLMMANFCSQRLDSVKLNFLSDVTEHAVIKLVKHCRRLKLLHLYGCTSIRSLANIRDANPHVKVEM</sequence>
<feature type="compositionally biased region" description="Basic and acidic residues" evidence="2">
    <location>
        <begin position="838"/>
        <end position="857"/>
    </location>
</feature>
<feature type="region of interest" description="Disordered" evidence="2">
    <location>
        <begin position="1129"/>
        <end position="1149"/>
    </location>
</feature>
<organism evidence="4 5">
    <name type="scientific">Magallana gigas</name>
    <name type="common">Pacific oyster</name>
    <name type="synonym">Crassostrea gigas</name>
    <dbReference type="NCBI Taxonomy" id="29159"/>
    <lineage>
        <taxon>Eukaryota</taxon>
        <taxon>Metazoa</taxon>
        <taxon>Spiralia</taxon>
        <taxon>Lophotrochozoa</taxon>
        <taxon>Mollusca</taxon>
        <taxon>Bivalvia</taxon>
        <taxon>Autobranchia</taxon>
        <taxon>Pteriomorphia</taxon>
        <taxon>Ostreida</taxon>
        <taxon>Ostreoidea</taxon>
        <taxon>Ostreidae</taxon>
        <taxon>Magallana</taxon>
    </lineage>
</organism>
<feature type="compositionally biased region" description="Basic and acidic residues" evidence="2">
    <location>
        <begin position="795"/>
        <end position="823"/>
    </location>
</feature>
<feature type="compositionally biased region" description="Low complexity" evidence="2">
    <location>
        <begin position="76"/>
        <end position="90"/>
    </location>
</feature>
<feature type="region of interest" description="Disordered" evidence="2">
    <location>
        <begin position="65"/>
        <end position="143"/>
    </location>
</feature>
<feature type="compositionally biased region" description="Polar residues" evidence="2">
    <location>
        <begin position="296"/>
        <end position="307"/>
    </location>
</feature>
<dbReference type="InterPro" id="IPR050648">
    <property type="entry name" value="F-box_LRR-repeat"/>
</dbReference>
<feature type="region of interest" description="Disordered" evidence="2">
    <location>
        <begin position="329"/>
        <end position="415"/>
    </location>
</feature>
<feature type="region of interest" description="Disordered" evidence="2">
    <location>
        <begin position="735"/>
        <end position="857"/>
    </location>
</feature>
<feature type="region of interest" description="Disordered" evidence="2">
    <location>
        <begin position="1170"/>
        <end position="1227"/>
    </location>
</feature>
<feature type="compositionally biased region" description="Basic and acidic residues" evidence="2">
    <location>
        <begin position="754"/>
        <end position="766"/>
    </location>
</feature>
<dbReference type="SUPFAM" id="SSF81383">
    <property type="entry name" value="F-box domain"/>
    <property type="match status" value="1"/>
</dbReference>
<feature type="region of interest" description="Disordered" evidence="2">
    <location>
        <begin position="882"/>
        <end position="917"/>
    </location>
</feature>
<feature type="compositionally biased region" description="Basic and acidic residues" evidence="2">
    <location>
        <begin position="103"/>
        <end position="121"/>
    </location>
</feature>
<dbReference type="EnsemblMetazoa" id="G3895.1">
    <property type="protein sequence ID" value="G3895.1:cds"/>
    <property type="gene ID" value="G3895"/>
</dbReference>
<dbReference type="SUPFAM" id="SSF52047">
    <property type="entry name" value="RNI-like"/>
    <property type="match status" value="1"/>
</dbReference>
<evidence type="ECO:0000313" key="5">
    <source>
        <dbReference type="Proteomes" id="UP000005408"/>
    </source>
</evidence>
<feature type="compositionally biased region" description="Polar residues" evidence="2">
    <location>
        <begin position="26"/>
        <end position="38"/>
    </location>
</feature>
<dbReference type="InterPro" id="IPR036047">
    <property type="entry name" value="F-box-like_dom_sf"/>
</dbReference>
<feature type="compositionally biased region" description="Basic residues" evidence="2">
    <location>
        <begin position="1170"/>
        <end position="1183"/>
    </location>
</feature>
<feature type="region of interest" description="Disordered" evidence="2">
    <location>
        <begin position="994"/>
        <end position="1070"/>
    </location>
</feature>
<feature type="compositionally biased region" description="Polar residues" evidence="2">
    <location>
        <begin position="214"/>
        <end position="224"/>
    </location>
</feature>
<dbReference type="SMART" id="SM00256">
    <property type="entry name" value="FBOX"/>
    <property type="match status" value="1"/>
</dbReference>
<evidence type="ECO:0000313" key="4">
    <source>
        <dbReference type="EnsemblMetazoa" id="G3895.1:cds"/>
    </source>
</evidence>
<keyword evidence="5" id="KW-1185">Reference proteome</keyword>
<dbReference type="InterPro" id="IPR001810">
    <property type="entry name" value="F-box_dom"/>
</dbReference>
<reference evidence="4" key="1">
    <citation type="submission" date="2022-08" db="UniProtKB">
        <authorList>
            <consortium name="EnsemblMetazoa"/>
        </authorList>
    </citation>
    <scope>IDENTIFICATION</scope>
    <source>
        <strain evidence="4">05x7-T-G4-1.051#20</strain>
    </source>
</reference>
<dbReference type="Pfam" id="PF12937">
    <property type="entry name" value="F-box-like"/>
    <property type="match status" value="1"/>
</dbReference>
<dbReference type="GO" id="GO:0005737">
    <property type="term" value="C:cytoplasm"/>
    <property type="evidence" value="ECO:0007669"/>
    <property type="project" value="TreeGrafter"/>
</dbReference>
<name>A0A8W8N4M7_MAGGI</name>
<feature type="compositionally biased region" description="Basic and acidic residues" evidence="2">
    <location>
        <begin position="1295"/>
        <end position="1309"/>
    </location>
</feature>
<dbReference type="PANTHER" id="PTHR13382:SF68">
    <property type="entry name" value="AT02704P"/>
    <property type="match status" value="1"/>
</dbReference>
<feature type="compositionally biased region" description="Polar residues" evidence="2">
    <location>
        <begin position="903"/>
        <end position="917"/>
    </location>
</feature>
<dbReference type="PROSITE" id="PS50181">
    <property type="entry name" value="FBOX"/>
    <property type="match status" value="1"/>
</dbReference>
<feature type="domain" description="F-box" evidence="3">
    <location>
        <begin position="1504"/>
        <end position="1550"/>
    </location>
</feature>